<dbReference type="OrthoDB" id="5984281at2759"/>
<dbReference type="KEGG" id="sla:SERLADRAFT_435983"/>
<accession>F8NQR4</accession>
<dbReference type="GeneID" id="18814620"/>
<evidence type="ECO:0000313" key="1">
    <source>
        <dbReference type="EMBL" id="EGO26140.1"/>
    </source>
</evidence>
<dbReference type="Proteomes" id="UP000008064">
    <property type="component" value="Unassembled WGS sequence"/>
</dbReference>
<protein>
    <recommendedName>
        <fullName evidence="2">Retrotransposon gag domain-containing protein</fullName>
    </recommendedName>
</protein>
<name>F8NQR4_SERL9</name>
<dbReference type="HOGENOM" id="CLU_011693_4_0_1"/>
<proteinExistence type="predicted"/>
<dbReference type="AlphaFoldDB" id="F8NQR4"/>
<sequence length="162" mass="18880">MEQKFVVLTTQSGRLQANPLQKFNKKVDIVANPSTFDKDQAKFAEWWIKLQIWGCYTSGFWPSWDNLKAKVEKYFKPQTERDWAHQQICSFRQGHIRTDNFVTRFLALLIQRSLGNEHTVELLEQNMAPAIAQQLYIQGRREDNLSEAAEAVQDIGKAQELH</sequence>
<dbReference type="EMBL" id="GL945432">
    <property type="protein sequence ID" value="EGO26140.1"/>
    <property type="molecule type" value="Genomic_DNA"/>
</dbReference>
<evidence type="ECO:0008006" key="2">
    <source>
        <dbReference type="Google" id="ProtNLM"/>
    </source>
</evidence>
<reference evidence="1" key="1">
    <citation type="submission" date="2011-04" db="EMBL/GenBank/DDBJ databases">
        <title>Evolution of plant cell wall degrading machinery underlies the functional diversity of forest fungi.</title>
        <authorList>
            <consortium name="US DOE Joint Genome Institute (JGI-PGF)"/>
            <person name="Eastwood D.C."/>
            <person name="Floudas D."/>
            <person name="Binder M."/>
            <person name="Majcherczyk A."/>
            <person name="Schneider P."/>
            <person name="Aerts A."/>
            <person name="Asiegbu F.O."/>
            <person name="Baker S.E."/>
            <person name="Barry K."/>
            <person name="Bendiksby M."/>
            <person name="Blumentritt M."/>
            <person name="Coutinho P.M."/>
            <person name="Cullen D."/>
            <person name="Cullen D."/>
            <person name="Gathman A."/>
            <person name="Goodell B."/>
            <person name="Henrissat B."/>
            <person name="Ihrmark K."/>
            <person name="Kauserud H."/>
            <person name="Kohler A."/>
            <person name="LaButti K."/>
            <person name="Lapidus A."/>
            <person name="Lavin J.L."/>
            <person name="Lee Y.-H."/>
            <person name="Lindquist E."/>
            <person name="Lilly W."/>
            <person name="Lucas S."/>
            <person name="Morin E."/>
            <person name="Murat C."/>
            <person name="Oguiza J.A."/>
            <person name="Park J."/>
            <person name="Pisabarro A.G."/>
            <person name="Riley R."/>
            <person name="Rosling A."/>
            <person name="Salamov A."/>
            <person name="Schmidt O."/>
            <person name="Schmutz J."/>
            <person name="Skrede I."/>
            <person name="Stenlid J."/>
            <person name="Wiebenga A."/>
            <person name="Xie X."/>
            <person name="Kues U."/>
            <person name="Hibbett D.S."/>
            <person name="Hoffmeister D."/>
            <person name="Hogberg N."/>
            <person name="Martin F."/>
            <person name="Grigoriev I.V."/>
            <person name="Watkinson S.C."/>
        </authorList>
    </citation>
    <scope>NUCLEOTIDE SEQUENCE</scope>
    <source>
        <strain evidence="1">S7.9</strain>
    </source>
</reference>
<gene>
    <name evidence="1" type="ORF">SERLADRAFT_435983</name>
</gene>
<organism>
    <name type="scientific">Serpula lacrymans var. lacrymans (strain S7.9)</name>
    <name type="common">Dry rot fungus</name>
    <dbReference type="NCBI Taxonomy" id="578457"/>
    <lineage>
        <taxon>Eukaryota</taxon>
        <taxon>Fungi</taxon>
        <taxon>Dikarya</taxon>
        <taxon>Basidiomycota</taxon>
        <taxon>Agaricomycotina</taxon>
        <taxon>Agaricomycetes</taxon>
        <taxon>Agaricomycetidae</taxon>
        <taxon>Boletales</taxon>
        <taxon>Coniophorineae</taxon>
        <taxon>Serpulaceae</taxon>
        <taxon>Serpula</taxon>
    </lineage>
</organism>
<dbReference type="RefSeq" id="XP_007316313.1">
    <property type="nucleotide sequence ID" value="XM_007316251.1"/>
</dbReference>